<feature type="chain" id="PRO_5042255989" evidence="1">
    <location>
        <begin position="26"/>
        <end position="1539"/>
    </location>
</feature>
<evidence type="ECO:0000313" key="2">
    <source>
        <dbReference type="EMBL" id="MCC2209203.1"/>
    </source>
</evidence>
<dbReference type="EMBL" id="JAJEQM010000001">
    <property type="protein sequence ID" value="MCC2209203.1"/>
    <property type="molecule type" value="Genomic_DNA"/>
</dbReference>
<protein>
    <submittedName>
        <fullName evidence="2">Uncharacterized protein</fullName>
    </submittedName>
</protein>
<feature type="signal peptide" evidence="1">
    <location>
        <begin position="1"/>
        <end position="25"/>
    </location>
</feature>
<comment type="caution">
    <text evidence="2">The sequence shown here is derived from an EMBL/GenBank/DDBJ whole genome shotgun (WGS) entry which is preliminary data.</text>
</comment>
<keyword evidence="1" id="KW-0732">Signal</keyword>
<name>A0AAE3DWD5_9FIRM</name>
<gene>
    <name evidence="2" type="ORF">LKE05_00095</name>
</gene>
<accession>A0AAE3DWD5</accession>
<organism evidence="2 3">
    <name type="scientific">Hominilimicola fabiformis</name>
    <dbReference type="NCBI Taxonomy" id="2885356"/>
    <lineage>
        <taxon>Bacteria</taxon>
        <taxon>Bacillati</taxon>
        <taxon>Bacillota</taxon>
        <taxon>Clostridia</taxon>
        <taxon>Eubacteriales</taxon>
        <taxon>Oscillospiraceae</taxon>
        <taxon>Hominilimicola</taxon>
    </lineage>
</organism>
<evidence type="ECO:0000256" key="1">
    <source>
        <dbReference type="SAM" id="SignalP"/>
    </source>
</evidence>
<dbReference type="RefSeq" id="WP_308455605.1">
    <property type="nucleotide sequence ID" value="NZ_JAJEQM010000001.1"/>
</dbReference>
<proteinExistence type="predicted"/>
<reference evidence="2 3" key="1">
    <citation type="submission" date="2021-10" db="EMBL/GenBank/DDBJ databases">
        <title>Anaerobic single-cell dispensing facilitates the cultivation of human gut bacteria.</title>
        <authorList>
            <person name="Afrizal A."/>
        </authorList>
    </citation>
    <scope>NUCLEOTIDE SEQUENCE [LARGE SCALE GENOMIC DNA]</scope>
    <source>
        <strain evidence="2 3">CLA-AA-H232</strain>
    </source>
</reference>
<keyword evidence="3" id="KW-1185">Reference proteome</keyword>
<sequence length="1539" mass="168084">MKKTFLKLTSALTAFCLIFGTVASAAAVQSGGTETDYNYYWCQDFNDLPEGTQKSGGFARWWGGTVGRYTVNEETSDYAIKFTSSGNGVMPIDEMNGAVTQKMPQFDFSKGSMVLSYDFMVLTDGNFYFAIRSSAEGTTNPNAGDNDLFHGVRFKDGTVYGYDYNLVGANTKVDEVAGTKSDPNSAMVSTGKTYDLNKKYQIQISISYNDSNGIMTAKYYLDGEPLMNVKTNELLEYKFTDEDKTKMQNMMNSKLYWRFNAPVKNSECVIDNLTVRSEGKTDLPLVGWIGANTQVASIEYTDTAKYDPDCKPSGYPRAINKITASQTELSDDNEYYTLTKYDAVDNPLLLKAGTPAKSKVGWKSNNGMNVSGLDITSNNEFYILKLKDNSLITNLAGEAVSSPYICLCRAAMGSKTIVARETEILDGSGNTITLDADGKLPTNAKAIRFITAPQLSDGYLSAENVKMTGTDGKNFTGEQSETEPNVWTINITEDLTEGTEYTVTLGDFSQTITTTGKEPPSEDAAVTSGGQGTEYGYYWNQNFNALPEDMSKAKSVRKVNADLTRANADEGDYSLNITATNSAFAIIDNNKSVTKPLPKFDFSKGPMILSFDVTMNNLTSPFYLVLRSSEDADTDMLGIIRIQNTGRICGYTKKADLATDYATKAADLSFTASNKIATEGTTYHIQTALVYDEENQVLTVKQYLNGEPMTLKDTSTPIEYKYQAVDKTTMNSLLSGDMFMRFAVPTKGGSVKIDNITLRSEGTMNIDGVSYISPGDTKANIIFTDNASYAPENSPSSYVVASNAIPLNQNLTGDNDYYTLTKYSADNPLLLKAGTAAASKVSGKGNSGMTISGLDIANDREFYILKLKSPSAVTSFAGDEPQNMYSCIRRAALGEGTIAARETIILDGDGKTLTLDSRDRLPASTKTIKFITSKYVDLTADKVKMTGEDGKSFTGEQSTDEPNVWTINIDELSELTDYTITLGDFSQTVRTDGYDPNAFYWYEGFDNYDGSTLPNGFSQPGMGISFTKTEISGNPALKYVNEYIPENSGTSNFSIKGTEPLDFSKGALLLSYDVTPQSNLTWLGDGAKSNILIPTLRIGSTEISQLSIIEHGGIKAAYKTAPTAWGRSAYLTGWENNTLVADTTVKFQLLLEKEGNKITATQYINEKPVYYTLSDEAKLASVTVDITEEELAKEWTLTMAGRRFPNGLVFDNFHITTVDGVKAGDEITIEDNAVTAQINLENTLQFSEDAPSIVKEIKMLNTVVSSDFRIKKYNIATDPLLLNGENVSGFDINNTGNAFVLSRLPERKSGEIFVIELSDISKIQTLVGKKIDTTVFKAGANPGGLKKTRLLDSEGDQMQAENGIVSPALAKMELIFTKNTKIEALPTITNAEKNYSLTAVLGEDGIYRFDFTGDGATLSPNTVYTVTYGDTSAQLTTGEGIVQSAVPVIDSDGKASTIITNTSETATNVYIISAYYNSEEDIVSAVKYEKFTVGAGKTENISMSEAHSAPTEWAEQRVFIWDGFEKMNPYCTYGSRKNQ</sequence>
<evidence type="ECO:0000313" key="3">
    <source>
        <dbReference type="Proteomes" id="UP001198242"/>
    </source>
</evidence>
<dbReference type="Proteomes" id="UP001198242">
    <property type="component" value="Unassembled WGS sequence"/>
</dbReference>